<proteinExistence type="predicted"/>
<name>A0AAV0D5B5_9ASTE</name>
<evidence type="ECO:0000313" key="2">
    <source>
        <dbReference type="EMBL" id="CAH9093284.1"/>
    </source>
</evidence>
<evidence type="ECO:0000256" key="1">
    <source>
        <dbReference type="SAM" id="MobiDB-lite"/>
    </source>
</evidence>
<comment type="caution">
    <text evidence="2">The sequence shown here is derived from an EMBL/GenBank/DDBJ whole genome shotgun (WGS) entry which is preliminary data.</text>
</comment>
<gene>
    <name evidence="2" type="ORF">CEPIT_LOCUS12434</name>
</gene>
<accession>A0AAV0D5B5</accession>
<organism evidence="2 3">
    <name type="scientific">Cuscuta epithymum</name>
    <dbReference type="NCBI Taxonomy" id="186058"/>
    <lineage>
        <taxon>Eukaryota</taxon>
        <taxon>Viridiplantae</taxon>
        <taxon>Streptophyta</taxon>
        <taxon>Embryophyta</taxon>
        <taxon>Tracheophyta</taxon>
        <taxon>Spermatophyta</taxon>
        <taxon>Magnoliopsida</taxon>
        <taxon>eudicotyledons</taxon>
        <taxon>Gunneridae</taxon>
        <taxon>Pentapetalae</taxon>
        <taxon>asterids</taxon>
        <taxon>lamiids</taxon>
        <taxon>Solanales</taxon>
        <taxon>Convolvulaceae</taxon>
        <taxon>Cuscuteae</taxon>
        <taxon>Cuscuta</taxon>
        <taxon>Cuscuta subgen. Cuscuta</taxon>
    </lineage>
</organism>
<keyword evidence="3" id="KW-1185">Reference proteome</keyword>
<reference evidence="2" key="1">
    <citation type="submission" date="2022-07" db="EMBL/GenBank/DDBJ databases">
        <authorList>
            <person name="Macas J."/>
            <person name="Novak P."/>
            <person name="Neumann P."/>
        </authorList>
    </citation>
    <scope>NUCLEOTIDE SEQUENCE</scope>
</reference>
<dbReference type="EMBL" id="CAMAPF010000075">
    <property type="protein sequence ID" value="CAH9093284.1"/>
    <property type="molecule type" value="Genomic_DNA"/>
</dbReference>
<protein>
    <submittedName>
        <fullName evidence="2">Uncharacterized protein</fullName>
    </submittedName>
</protein>
<evidence type="ECO:0000313" key="3">
    <source>
        <dbReference type="Proteomes" id="UP001152523"/>
    </source>
</evidence>
<dbReference type="AlphaFoldDB" id="A0AAV0D5B5"/>
<dbReference type="Proteomes" id="UP001152523">
    <property type="component" value="Unassembled WGS sequence"/>
</dbReference>
<feature type="region of interest" description="Disordered" evidence="1">
    <location>
        <begin position="1"/>
        <end position="38"/>
    </location>
</feature>
<sequence>MNSSLNIKMENGEQMVCHEQGKDSDTQEIDESEKLNCEDQPDSLNSYGAFYTDKVIKNAIVCNQVRNIGVSNSLRL</sequence>